<sequence length="211" mass="22938">MSGTDRYRTIARDGAAEVEVKRSRFRCRLARVETEEAARAVVEEARRTYWDARHHCSAFRLGPRGEVQRSSDDGEPSGTAGAPMLDVLARRDVSDVVAVVTRWFGGTLLGTGGLVRAYSDAVAAALDHVGTRERRLMRRLQARVGHDTAGRLEGTVRNAAITVHGVEYRSDHAILSLAVPTESVERALADLAAWSAGSADAELGELEWVDA</sequence>
<dbReference type="PANTHER" id="PTHR16301">
    <property type="entry name" value="IMPACT-RELATED"/>
    <property type="match status" value="1"/>
</dbReference>
<organism evidence="4 5">
    <name type="scientific">Phytoactinopolyspora alkaliphila</name>
    <dbReference type="NCBI Taxonomy" id="1783498"/>
    <lineage>
        <taxon>Bacteria</taxon>
        <taxon>Bacillati</taxon>
        <taxon>Actinomycetota</taxon>
        <taxon>Actinomycetes</taxon>
        <taxon>Jiangellales</taxon>
        <taxon>Jiangellaceae</taxon>
        <taxon>Phytoactinopolyspora</taxon>
    </lineage>
</organism>
<gene>
    <name evidence="4" type="ORF">G1H11_05285</name>
</gene>
<evidence type="ECO:0000259" key="3">
    <source>
        <dbReference type="Pfam" id="PF01205"/>
    </source>
</evidence>
<dbReference type="AlphaFoldDB" id="A0A6N9YIM5"/>
<keyword evidence="5" id="KW-1185">Reference proteome</keyword>
<dbReference type="NCBIfam" id="TIGR00257">
    <property type="entry name" value="IMPACT_YIGZ"/>
    <property type="match status" value="1"/>
</dbReference>
<dbReference type="GO" id="GO:0006446">
    <property type="term" value="P:regulation of translational initiation"/>
    <property type="evidence" value="ECO:0007669"/>
    <property type="project" value="TreeGrafter"/>
</dbReference>
<dbReference type="InterPro" id="IPR015796">
    <property type="entry name" value="Impact_YigZ-like"/>
</dbReference>
<dbReference type="Proteomes" id="UP000469185">
    <property type="component" value="Unassembled WGS sequence"/>
</dbReference>
<dbReference type="Pfam" id="PF01205">
    <property type="entry name" value="Impact_N"/>
    <property type="match status" value="1"/>
</dbReference>
<evidence type="ECO:0000313" key="5">
    <source>
        <dbReference type="Proteomes" id="UP000469185"/>
    </source>
</evidence>
<evidence type="ECO:0000256" key="1">
    <source>
        <dbReference type="ARBA" id="ARBA00007665"/>
    </source>
</evidence>
<evidence type="ECO:0000313" key="4">
    <source>
        <dbReference type="EMBL" id="NED94719.1"/>
    </source>
</evidence>
<dbReference type="PANTHER" id="PTHR16301:SF20">
    <property type="entry name" value="IMPACT FAMILY MEMBER YIGZ"/>
    <property type="match status" value="1"/>
</dbReference>
<dbReference type="InterPro" id="IPR020568">
    <property type="entry name" value="Ribosomal_Su5_D2-typ_SF"/>
</dbReference>
<dbReference type="InterPro" id="IPR023582">
    <property type="entry name" value="Impact"/>
</dbReference>
<accession>A0A6N9YIM5</accession>
<dbReference type="InterPro" id="IPR020569">
    <property type="entry name" value="UPF0029_Impact_CS"/>
</dbReference>
<dbReference type="EMBL" id="JAAGOB010000002">
    <property type="protein sequence ID" value="NED94719.1"/>
    <property type="molecule type" value="Genomic_DNA"/>
</dbReference>
<reference evidence="4 5" key="1">
    <citation type="submission" date="2020-02" db="EMBL/GenBank/DDBJ databases">
        <authorList>
            <person name="Li X.-J."/>
            <person name="Feng X.-M."/>
        </authorList>
    </citation>
    <scope>NUCLEOTIDE SEQUENCE [LARGE SCALE GENOMIC DNA]</scope>
    <source>
        <strain evidence="4 5">CGMCC 4.7225</strain>
    </source>
</reference>
<comment type="similarity">
    <text evidence="1">Belongs to the IMPACT family.</text>
</comment>
<evidence type="ECO:0000256" key="2">
    <source>
        <dbReference type="SAM" id="MobiDB-lite"/>
    </source>
</evidence>
<comment type="caution">
    <text evidence="4">The sequence shown here is derived from an EMBL/GenBank/DDBJ whole genome shotgun (WGS) entry which is preliminary data.</text>
</comment>
<dbReference type="GO" id="GO:0005737">
    <property type="term" value="C:cytoplasm"/>
    <property type="evidence" value="ECO:0007669"/>
    <property type="project" value="TreeGrafter"/>
</dbReference>
<dbReference type="InterPro" id="IPR036956">
    <property type="entry name" value="Impact_N_sf"/>
</dbReference>
<name>A0A6N9YIM5_9ACTN</name>
<proteinExistence type="inferred from homology"/>
<dbReference type="SUPFAM" id="SSF54211">
    <property type="entry name" value="Ribosomal protein S5 domain 2-like"/>
    <property type="match status" value="1"/>
</dbReference>
<dbReference type="RefSeq" id="WP_163816702.1">
    <property type="nucleotide sequence ID" value="NZ_JAAGOB010000002.1"/>
</dbReference>
<feature type="domain" description="Impact N-terminal" evidence="3">
    <location>
        <begin position="21"/>
        <end position="126"/>
    </location>
</feature>
<dbReference type="InterPro" id="IPR001498">
    <property type="entry name" value="Impact_N"/>
</dbReference>
<dbReference type="PROSITE" id="PS00910">
    <property type="entry name" value="UPF0029"/>
    <property type="match status" value="1"/>
</dbReference>
<protein>
    <submittedName>
        <fullName evidence="4">YigZ family protein</fullName>
    </submittedName>
</protein>
<dbReference type="Gene3D" id="3.30.230.30">
    <property type="entry name" value="Impact, N-terminal domain"/>
    <property type="match status" value="1"/>
</dbReference>
<feature type="region of interest" description="Disordered" evidence="2">
    <location>
        <begin position="61"/>
        <end position="82"/>
    </location>
</feature>